<dbReference type="GO" id="GO:0010301">
    <property type="term" value="F:xanthoxin dehydrogenase (NAD+) activity"/>
    <property type="evidence" value="ECO:0007669"/>
    <property type="project" value="TreeGrafter"/>
</dbReference>
<dbReference type="FunFam" id="3.40.50.720:FF:000084">
    <property type="entry name" value="Short-chain dehydrogenase reductase"/>
    <property type="match status" value="1"/>
</dbReference>
<accession>A0AAV7GRU2</accession>
<dbReference type="Proteomes" id="UP000775213">
    <property type="component" value="Unassembled WGS sequence"/>
</dbReference>
<dbReference type="InterPro" id="IPR036291">
    <property type="entry name" value="NAD(P)-bd_dom_sf"/>
</dbReference>
<dbReference type="PANTHER" id="PTHR42820:SF1">
    <property type="entry name" value="SHORT-CHAIN DEHYDROGENASE_REDUCTASE FAMILY PROTEIN"/>
    <property type="match status" value="1"/>
</dbReference>
<evidence type="ECO:0000313" key="8">
    <source>
        <dbReference type="Proteomes" id="UP000775213"/>
    </source>
</evidence>
<sequence length="331" mass="35314">MENRWDWLWSRDLGRDLASAMLIGRLEVLSGEEEGRGRAKSIVSSTIGMASTCIVQSSTCVRRPESLEGKVALITGGASGIGETIVRLFSSHGAKVCIADIQDEAGRNLCESLGGDQLASSFHCDVTIEDDVQNAVNFTAEKYGTIDIMVNNAGVCGSRVTDIRNATFYEFKRVFDVNVNGVFLGMKHAARVMIPQRKGSIISLASVSSIVGGFGPHSYTGSKHAVLGLTKSVAAELGKHGIRVNCVSPYAIPTNLSMGHLPEEERTEEALKDFLAFAGSHANLKGVDAMPEDVAYAVLYLASDESKYVSGLNLAVDGAITCVNTTLRSFG</sequence>
<comment type="caution">
    <text evidence="7">The sequence shown here is derived from an EMBL/GenBank/DDBJ whole genome shotgun (WGS) entry which is preliminary data.</text>
</comment>
<dbReference type="SUPFAM" id="SSF51735">
    <property type="entry name" value="NAD(P)-binding Rossmann-fold domains"/>
    <property type="match status" value="1"/>
</dbReference>
<dbReference type="Gene3D" id="3.40.50.720">
    <property type="entry name" value="NAD(P)-binding Rossmann-like Domain"/>
    <property type="match status" value="1"/>
</dbReference>
<comment type="function">
    <text evidence="5">In the Amaryllidaceae alkaloids biosynthesic pathway, catalyzes the conversion of noroxomaritidine to oxomaritidine, a precursor of haemanthamine- and crinamine-type alkaloids, promising anticancer agents. Can also, to some extent, catalyze the condensation of 3,4-dihydroxybenzaldehyde (3,4-DHBA) and tyramine to produce norbelladine, and of isovanillin and tyramine to produce 4'-O-methylnorbelladine.</text>
</comment>
<dbReference type="Pfam" id="PF13561">
    <property type="entry name" value="adh_short_C2"/>
    <property type="match status" value="1"/>
</dbReference>
<name>A0AAV7GRU2_DENCH</name>
<dbReference type="PANTHER" id="PTHR42820">
    <property type="entry name" value="SHORT-CHAIN DEHYDROGENASE REDUCTASE"/>
    <property type="match status" value="1"/>
</dbReference>
<evidence type="ECO:0000256" key="5">
    <source>
        <dbReference type="ARBA" id="ARBA00055943"/>
    </source>
</evidence>
<keyword evidence="1" id="KW-0560">Oxidoreductase</keyword>
<dbReference type="GO" id="GO:0009688">
    <property type="term" value="P:abscisic acid biosynthetic process"/>
    <property type="evidence" value="ECO:0007669"/>
    <property type="project" value="TreeGrafter"/>
</dbReference>
<comment type="similarity">
    <text evidence="2">Belongs to the short-chain dehydrogenases/reductases (SDR) family. SDR65C subfamily.</text>
</comment>
<dbReference type="NCBIfam" id="NF005559">
    <property type="entry name" value="PRK07231.1"/>
    <property type="match status" value="1"/>
</dbReference>
<keyword evidence="8" id="KW-1185">Reference proteome</keyword>
<dbReference type="EMBL" id="JAGFBR010000011">
    <property type="protein sequence ID" value="KAH0459087.1"/>
    <property type="molecule type" value="Genomic_DNA"/>
</dbReference>
<evidence type="ECO:0000256" key="6">
    <source>
        <dbReference type="ARBA" id="ARBA00069361"/>
    </source>
</evidence>
<dbReference type="PRINTS" id="PR00081">
    <property type="entry name" value="GDHRDH"/>
</dbReference>
<reference evidence="7 8" key="1">
    <citation type="journal article" date="2021" name="Hortic Res">
        <title>Chromosome-scale assembly of the Dendrobium chrysotoxum genome enhances the understanding of orchid evolution.</title>
        <authorList>
            <person name="Zhang Y."/>
            <person name="Zhang G.Q."/>
            <person name="Zhang D."/>
            <person name="Liu X.D."/>
            <person name="Xu X.Y."/>
            <person name="Sun W.H."/>
            <person name="Yu X."/>
            <person name="Zhu X."/>
            <person name="Wang Z.W."/>
            <person name="Zhao X."/>
            <person name="Zhong W.Y."/>
            <person name="Chen H."/>
            <person name="Yin W.L."/>
            <person name="Huang T."/>
            <person name="Niu S.C."/>
            <person name="Liu Z.J."/>
        </authorList>
    </citation>
    <scope>NUCLEOTIDE SEQUENCE [LARGE SCALE GENOMIC DNA]</scope>
    <source>
        <strain evidence="7">Lindl</strain>
    </source>
</reference>
<dbReference type="InterPro" id="IPR002347">
    <property type="entry name" value="SDR_fam"/>
</dbReference>
<evidence type="ECO:0000256" key="2">
    <source>
        <dbReference type="ARBA" id="ARBA00025714"/>
    </source>
</evidence>
<evidence type="ECO:0000256" key="4">
    <source>
        <dbReference type="ARBA" id="ARBA00052456"/>
    </source>
</evidence>
<comment type="catalytic activity">
    <reaction evidence="4">
        <text>(10bR,4aS)-noroxomaritidine + NADPH + H(+) = (10bR,4aS)-oxomaritidine + NADP(+)</text>
        <dbReference type="Rhea" id="RHEA:63196"/>
        <dbReference type="ChEBI" id="CHEBI:15378"/>
        <dbReference type="ChEBI" id="CHEBI:57783"/>
        <dbReference type="ChEBI" id="CHEBI:58349"/>
        <dbReference type="ChEBI" id="CHEBI:133995"/>
        <dbReference type="ChEBI" id="CHEBI:146208"/>
    </reaction>
    <physiologicalReaction direction="left-to-right" evidence="4">
        <dbReference type="Rhea" id="RHEA:63197"/>
    </physiologicalReaction>
</comment>
<evidence type="ECO:0000313" key="7">
    <source>
        <dbReference type="EMBL" id="KAH0459087.1"/>
    </source>
</evidence>
<dbReference type="GO" id="GO:0005829">
    <property type="term" value="C:cytosol"/>
    <property type="evidence" value="ECO:0007669"/>
    <property type="project" value="TreeGrafter"/>
</dbReference>
<proteinExistence type="inferred from homology"/>
<evidence type="ECO:0000256" key="1">
    <source>
        <dbReference type="ARBA" id="ARBA00023002"/>
    </source>
</evidence>
<protein>
    <recommendedName>
        <fullName evidence="6">Noroxomaritidine/norcraugsodine reductase</fullName>
    </recommendedName>
</protein>
<evidence type="ECO:0000256" key="3">
    <source>
        <dbReference type="ARBA" id="ARBA00050958"/>
    </source>
</evidence>
<dbReference type="PRINTS" id="PR00080">
    <property type="entry name" value="SDRFAMILY"/>
</dbReference>
<dbReference type="InterPro" id="IPR045309">
    <property type="entry name" value="ABA2-like"/>
</dbReference>
<dbReference type="AlphaFoldDB" id="A0AAV7GRU2"/>
<dbReference type="CDD" id="cd05326">
    <property type="entry name" value="secoisolariciresinol-DH_like_SDR_c"/>
    <property type="match status" value="1"/>
</dbReference>
<comment type="catalytic activity">
    <reaction evidence="3">
        <text>(10bS,4aR)-noroxomaritidine + NADPH + H(+) = (10bS,4aR)-oxomaritidine + NADP(+)</text>
        <dbReference type="Rhea" id="RHEA:63200"/>
        <dbReference type="ChEBI" id="CHEBI:15378"/>
        <dbReference type="ChEBI" id="CHEBI:57783"/>
        <dbReference type="ChEBI" id="CHEBI:58349"/>
        <dbReference type="ChEBI" id="CHEBI:133996"/>
        <dbReference type="ChEBI" id="CHEBI:146209"/>
    </reaction>
    <physiologicalReaction direction="left-to-right" evidence="3">
        <dbReference type="Rhea" id="RHEA:63201"/>
    </physiologicalReaction>
</comment>
<organism evidence="7 8">
    <name type="scientific">Dendrobium chrysotoxum</name>
    <name type="common">Orchid</name>
    <dbReference type="NCBI Taxonomy" id="161865"/>
    <lineage>
        <taxon>Eukaryota</taxon>
        <taxon>Viridiplantae</taxon>
        <taxon>Streptophyta</taxon>
        <taxon>Embryophyta</taxon>
        <taxon>Tracheophyta</taxon>
        <taxon>Spermatophyta</taxon>
        <taxon>Magnoliopsida</taxon>
        <taxon>Liliopsida</taxon>
        <taxon>Asparagales</taxon>
        <taxon>Orchidaceae</taxon>
        <taxon>Epidendroideae</taxon>
        <taxon>Malaxideae</taxon>
        <taxon>Dendrobiinae</taxon>
        <taxon>Dendrobium</taxon>
    </lineage>
</organism>
<gene>
    <name evidence="7" type="ORF">IEQ34_011901</name>
</gene>